<dbReference type="InterPro" id="IPR006114">
    <property type="entry name" value="6PGDH_C"/>
</dbReference>
<dbReference type="GO" id="GO:0004616">
    <property type="term" value="F:phosphogluconate dehydrogenase (decarboxylating) activity"/>
    <property type="evidence" value="ECO:0007669"/>
    <property type="project" value="UniProtKB-EC"/>
</dbReference>
<accession>A0ABV7TGC8</accession>
<dbReference type="RefSeq" id="WP_386735133.1">
    <property type="nucleotide sequence ID" value="NZ_JBHRXI010000010.1"/>
</dbReference>
<evidence type="ECO:0000256" key="4">
    <source>
        <dbReference type="ARBA" id="ARBA00011738"/>
    </source>
</evidence>
<evidence type="ECO:0000256" key="6">
    <source>
        <dbReference type="ARBA" id="ARBA00018193"/>
    </source>
</evidence>
<dbReference type="PROSITE" id="PS00461">
    <property type="entry name" value="6PGD"/>
    <property type="match status" value="1"/>
</dbReference>
<keyword evidence="11 12" id="KW-0521">NADP</keyword>
<evidence type="ECO:0000256" key="5">
    <source>
        <dbReference type="ARBA" id="ARBA00013011"/>
    </source>
</evidence>
<dbReference type="SUPFAM" id="SSF51735">
    <property type="entry name" value="NAD(P)-binding Rossmann-fold domains"/>
    <property type="match status" value="1"/>
</dbReference>
<evidence type="ECO:0000256" key="2">
    <source>
        <dbReference type="ARBA" id="ARBA00004874"/>
    </source>
</evidence>
<evidence type="ECO:0000256" key="3">
    <source>
        <dbReference type="ARBA" id="ARBA00008419"/>
    </source>
</evidence>
<gene>
    <name evidence="14" type="primary">gndA</name>
    <name evidence="14" type="ORF">ACFORG_09245</name>
</gene>
<dbReference type="InterPro" id="IPR006113">
    <property type="entry name" value="6PGDH_Gnd/GntZ"/>
</dbReference>
<evidence type="ECO:0000256" key="11">
    <source>
        <dbReference type="PIRNR" id="PIRNR000109"/>
    </source>
</evidence>
<keyword evidence="8 12" id="KW-0311">Gluconate utilization</keyword>
<sequence length="465" mass="49165">MDEARIGIYGLGTMGSALALNLAEKGIATAVANREVEWIAPFLDRAGALAGNLRPADDPRAFVARLTRPRVVLLMIPAGPPVEDTIAQFRPLLERGDLVVDAGNSDHMDTTRRTEAMAAVGLHHMGLGVSGGEEGARHGPSMMLGGDEAGWTTLRPLLEPIAARFQGDPCVAHLGPGGAGHFVKTVHNGIEYADMQMIAEIYGLLRDGEGWDAPEIGALFARWNDGPLASFLVETTARVLSVSDPASGRPLVDMIRDQAGQKGTGRWTLIEALKLGQSAPAIEAAVGARSWSALKPLRLAAEAQLPAQTTATELPDPATLARALYAGRLLAHLQGFEILRAASTEHGWSLDLSRVAAIWRAGCIIRSDLMNDLVGLFAETPARPGWLAPSAAGLIGPALPSLRRTVASAAMTGLPVPALSGALSWYDSIRRGQGTANLIQAQRDAFGRHGFERTDRAGTSHGDWG</sequence>
<dbReference type="SMART" id="SM01350">
    <property type="entry name" value="6PGD"/>
    <property type="match status" value="1"/>
</dbReference>
<dbReference type="InterPro" id="IPR013328">
    <property type="entry name" value="6PGD_dom2"/>
</dbReference>
<dbReference type="PRINTS" id="PR00076">
    <property type="entry name" value="6PGDHDRGNASE"/>
</dbReference>
<dbReference type="Gene3D" id="1.10.1040.10">
    <property type="entry name" value="N-(1-d-carboxylethyl)-l-norvaline Dehydrogenase, domain 2"/>
    <property type="match status" value="1"/>
</dbReference>
<organism evidence="14 15">
    <name type="scientific">Lutimaribacter marinistellae</name>
    <dbReference type="NCBI Taxonomy" id="1820329"/>
    <lineage>
        <taxon>Bacteria</taxon>
        <taxon>Pseudomonadati</taxon>
        <taxon>Pseudomonadota</taxon>
        <taxon>Alphaproteobacteria</taxon>
        <taxon>Rhodobacterales</taxon>
        <taxon>Roseobacteraceae</taxon>
        <taxon>Lutimaribacter</taxon>
    </lineage>
</organism>
<evidence type="ECO:0000256" key="9">
    <source>
        <dbReference type="ARBA" id="ARBA00023126"/>
    </source>
</evidence>
<keyword evidence="9 11" id="KW-0570">Pentose shunt</keyword>
<dbReference type="InterPro" id="IPR006183">
    <property type="entry name" value="Pgluconate_DH"/>
</dbReference>
<dbReference type="PANTHER" id="PTHR11811">
    <property type="entry name" value="6-PHOSPHOGLUCONATE DEHYDROGENASE"/>
    <property type="match status" value="1"/>
</dbReference>
<evidence type="ECO:0000256" key="12">
    <source>
        <dbReference type="RuleBase" id="RU000485"/>
    </source>
</evidence>
<evidence type="ECO:0000256" key="8">
    <source>
        <dbReference type="ARBA" id="ARBA00023064"/>
    </source>
</evidence>
<dbReference type="Proteomes" id="UP001595629">
    <property type="component" value="Unassembled WGS sequence"/>
</dbReference>
<evidence type="ECO:0000259" key="13">
    <source>
        <dbReference type="SMART" id="SM01350"/>
    </source>
</evidence>
<evidence type="ECO:0000313" key="15">
    <source>
        <dbReference type="Proteomes" id="UP001595629"/>
    </source>
</evidence>
<dbReference type="InterPro" id="IPR036291">
    <property type="entry name" value="NAD(P)-bd_dom_sf"/>
</dbReference>
<dbReference type="Pfam" id="PF03446">
    <property type="entry name" value="NAD_binding_2"/>
    <property type="match status" value="1"/>
</dbReference>
<dbReference type="NCBIfam" id="NF006765">
    <property type="entry name" value="PRK09287.1"/>
    <property type="match status" value="1"/>
</dbReference>
<comment type="similarity">
    <text evidence="3 11 12">Belongs to the 6-phosphogluconate dehydrogenase family.</text>
</comment>
<evidence type="ECO:0000256" key="10">
    <source>
        <dbReference type="ARBA" id="ARBA00048640"/>
    </source>
</evidence>
<dbReference type="PIRSF" id="PIRSF000109">
    <property type="entry name" value="6PGD"/>
    <property type="match status" value="1"/>
</dbReference>
<evidence type="ECO:0000313" key="14">
    <source>
        <dbReference type="EMBL" id="MFC3613940.1"/>
    </source>
</evidence>
<evidence type="ECO:0000256" key="1">
    <source>
        <dbReference type="ARBA" id="ARBA00002526"/>
    </source>
</evidence>
<dbReference type="SUPFAM" id="SSF48179">
    <property type="entry name" value="6-phosphogluconate dehydrogenase C-terminal domain-like"/>
    <property type="match status" value="1"/>
</dbReference>
<comment type="caution">
    <text evidence="14">The sequence shown here is derived from an EMBL/GenBank/DDBJ whole genome shotgun (WGS) entry which is preliminary data.</text>
</comment>
<proteinExistence type="inferred from homology"/>
<reference evidence="15" key="1">
    <citation type="journal article" date="2019" name="Int. J. Syst. Evol. Microbiol.">
        <title>The Global Catalogue of Microorganisms (GCM) 10K type strain sequencing project: providing services to taxonomists for standard genome sequencing and annotation.</title>
        <authorList>
            <consortium name="The Broad Institute Genomics Platform"/>
            <consortium name="The Broad Institute Genome Sequencing Center for Infectious Disease"/>
            <person name="Wu L."/>
            <person name="Ma J."/>
        </authorList>
    </citation>
    <scope>NUCLEOTIDE SEQUENCE [LARGE SCALE GENOMIC DNA]</scope>
    <source>
        <strain evidence="15">KCTC 42911</strain>
    </source>
</reference>
<dbReference type="Gene3D" id="3.40.50.720">
    <property type="entry name" value="NAD(P)-binding Rossmann-like Domain"/>
    <property type="match status" value="1"/>
</dbReference>
<dbReference type="InterPro" id="IPR006184">
    <property type="entry name" value="6PGdom_BS"/>
</dbReference>
<comment type="pathway">
    <text evidence="2 11 12">Carbohydrate degradation; pentose phosphate pathway; D-ribulose 5-phosphate from D-glucose 6-phosphate (oxidative stage): step 3/3.</text>
</comment>
<keyword evidence="15" id="KW-1185">Reference proteome</keyword>
<protein>
    <recommendedName>
        <fullName evidence="6 11">6-phosphogluconate dehydrogenase, decarboxylating</fullName>
        <ecNumber evidence="5 11">1.1.1.44</ecNumber>
    </recommendedName>
</protein>
<dbReference type="InterPro" id="IPR006115">
    <property type="entry name" value="6PGDH_NADP-bd"/>
</dbReference>
<dbReference type="Pfam" id="PF00393">
    <property type="entry name" value="6PGD"/>
    <property type="match status" value="1"/>
</dbReference>
<dbReference type="Gene3D" id="1.20.5.320">
    <property type="entry name" value="6-Phosphogluconate Dehydrogenase, domain 3"/>
    <property type="match status" value="1"/>
</dbReference>
<dbReference type="EMBL" id="JBHRXI010000010">
    <property type="protein sequence ID" value="MFC3613940.1"/>
    <property type="molecule type" value="Genomic_DNA"/>
</dbReference>
<dbReference type="EC" id="1.1.1.44" evidence="5 11"/>
<comment type="subunit">
    <text evidence="4 11">Homodimer.</text>
</comment>
<dbReference type="NCBIfam" id="TIGR00873">
    <property type="entry name" value="gnd"/>
    <property type="match status" value="1"/>
</dbReference>
<feature type="domain" description="6-phosphogluconate dehydrogenase C-terminal" evidence="13">
    <location>
        <begin position="180"/>
        <end position="465"/>
    </location>
</feature>
<name>A0ABV7TGC8_9RHOB</name>
<comment type="catalytic activity">
    <reaction evidence="10 11 12">
        <text>6-phospho-D-gluconate + NADP(+) = D-ribulose 5-phosphate + CO2 + NADPH</text>
        <dbReference type="Rhea" id="RHEA:10116"/>
        <dbReference type="ChEBI" id="CHEBI:16526"/>
        <dbReference type="ChEBI" id="CHEBI:57783"/>
        <dbReference type="ChEBI" id="CHEBI:58121"/>
        <dbReference type="ChEBI" id="CHEBI:58349"/>
        <dbReference type="ChEBI" id="CHEBI:58759"/>
        <dbReference type="EC" id="1.1.1.44"/>
    </reaction>
</comment>
<comment type="function">
    <text evidence="1 11">Catalyzes the oxidative decarboxylation of 6-phosphogluconate to ribulose 5-phosphate and CO(2), with concomitant reduction of NADP to NADPH.</text>
</comment>
<dbReference type="InterPro" id="IPR008927">
    <property type="entry name" value="6-PGluconate_DH-like_C_sf"/>
</dbReference>
<keyword evidence="7 11" id="KW-0560">Oxidoreductase</keyword>
<evidence type="ECO:0000256" key="7">
    <source>
        <dbReference type="ARBA" id="ARBA00023002"/>
    </source>
</evidence>